<dbReference type="RefSeq" id="WP_175484881.1">
    <property type="nucleotide sequence ID" value="NZ_FORA01000003.1"/>
</dbReference>
<keyword evidence="2" id="KW-1185">Reference proteome</keyword>
<sequence length="54" mass="6417">MKLSVKKIFARAFRETKVRPLPGLPTEDDMYLAHMRRKADDAPRSHGNYERRIF</sequence>
<evidence type="ECO:0000313" key="1">
    <source>
        <dbReference type="EMBL" id="SFJ31288.1"/>
    </source>
</evidence>
<reference evidence="1 2" key="1">
    <citation type="submission" date="2016-10" db="EMBL/GenBank/DDBJ databases">
        <authorList>
            <person name="de Groot N.N."/>
        </authorList>
    </citation>
    <scope>NUCLEOTIDE SEQUENCE [LARGE SCALE GENOMIC DNA]</scope>
    <source>
        <strain evidence="1 2">DSM 19073</strain>
    </source>
</reference>
<dbReference type="EMBL" id="FORA01000003">
    <property type="protein sequence ID" value="SFJ31288.1"/>
    <property type="molecule type" value="Genomic_DNA"/>
</dbReference>
<evidence type="ECO:0000313" key="2">
    <source>
        <dbReference type="Proteomes" id="UP000199110"/>
    </source>
</evidence>
<gene>
    <name evidence="1" type="ORF">SAMN04488095_2481</name>
</gene>
<dbReference type="AlphaFoldDB" id="A0A1I3QBL5"/>
<proteinExistence type="predicted"/>
<name>A0A1I3QBL5_9RHOB</name>
<accession>A0A1I3QBL5</accession>
<protein>
    <submittedName>
        <fullName evidence="1">Uncharacterized protein</fullName>
    </submittedName>
</protein>
<dbReference type="Proteomes" id="UP000199110">
    <property type="component" value="Unassembled WGS sequence"/>
</dbReference>
<organism evidence="1 2">
    <name type="scientific">Jannaschia pohangensis</name>
    <dbReference type="NCBI Taxonomy" id="390807"/>
    <lineage>
        <taxon>Bacteria</taxon>
        <taxon>Pseudomonadati</taxon>
        <taxon>Pseudomonadota</taxon>
        <taxon>Alphaproteobacteria</taxon>
        <taxon>Rhodobacterales</taxon>
        <taxon>Roseobacteraceae</taxon>
        <taxon>Jannaschia</taxon>
    </lineage>
</organism>